<evidence type="ECO:0000313" key="7">
    <source>
        <dbReference type="Proteomes" id="UP000076738"/>
    </source>
</evidence>
<dbReference type="EMBL" id="KV417282">
    <property type="protein sequence ID" value="KZO96792.1"/>
    <property type="molecule type" value="Genomic_DNA"/>
</dbReference>
<evidence type="ECO:0000313" key="6">
    <source>
        <dbReference type="EMBL" id="KZO96792.1"/>
    </source>
</evidence>
<dbReference type="InterPro" id="IPR016050">
    <property type="entry name" value="Proteasome_bsu_CS"/>
</dbReference>
<evidence type="ECO:0000256" key="3">
    <source>
        <dbReference type="ARBA" id="ARBA00022942"/>
    </source>
</evidence>
<dbReference type="Proteomes" id="UP000076738">
    <property type="component" value="Unassembled WGS sequence"/>
</dbReference>
<dbReference type="OrthoDB" id="268479at2759"/>
<dbReference type="GO" id="GO:0005737">
    <property type="term" value="C:cytoplasm"/>
    <property type="evidence" value="ECO:0007669"/>
    <property type="project" value="TreeGrafter"/>
</dbReference>
<dbReference type="GO" id="GO:0019774">
    <property type="term" value="C:proteasome core complex, beta-subunit complex"/>
    <property type="evidence" value="ECO:0007669"/>
    <property type="project" value="UniProtKB-ARBA"/>
</dbReference>
<keyword evidence="3" id="KW-0647">Proteasome</keyword>
<evidence type="ECO:0000256" key="4">
    <source>
        <dbReference type="ARBA" id="ARBA00023242"/>
    </source>
</evidence>
<dbReference type="PROSITE" id="PS51476">
    <property type="entry name" value="PROTEASOME_BETA_2"/>
    <property type="match status" value="1"/>
</dbReference>
<keyword evidence="2" id="KW-0963">Cytoplasm</keyword>
<evidence type="ECO:0000256" key="1">
    <source>
        <dbReference type="ARBA" id="ARBA00004123"/>
    </source>
</evidence>
<dbReference type="Gene3D" id="3.60.20.10">
    <property type="entry name" value="Glutamine Phosphoribosylpyrophosphate, subunit 1, domain 1"/>
    <property type="match status" value="1"/>
</dbReference>
<dbReference type="PROSITE" id="PS00854">
    <property type="entry name" value="PROTEASOME_BETA_1"/>
    <property type="match status" value="1"/>
</dbReference>
<evidence type="ECO:0000256" key="2">
    <source>
        <dbReference type="ARBA" id="ARBA00022490"/>
    </source>
</evidence>
<organism evidence="6 7">
    <name type="scientific">Calocera viscosa (strain TUFC12733)</name>
    <dbReference type="NCBI Taxonomy" id="1330018"/>
    <lineage>
        <taxon>Eukaryota</taxon>
        <taxon>Fungi</taxon>
        <taxon>Dikarya</taxon>
        <taxon>Basidiomycota</taxon>
        <taxon>Agaricomycotina</taxon>
        <taxon>Dacrymycetes</taxon>
        <taxon>Dacrymycetales</taxon>
        <taxon>Dacrymycetaceae</taxon>
        <taxon>Calocera</taxon>
    </lineage>
</organism>
<keyword evidence="6" id="KW-0378">Hydrolase</keyword>
<dbReference type="Pfam" id="PF00227">
    <property type="entry name" value="Proteasome"/>
    <property type="match status" value="1"/>
</dbReference>
<reference evidence="6 7" key="1">
    <citation type="journal article" date="2016" name="Mol. Biol. Evol.">
        <title>Comparative Genomics of Early-Diverging Mushroom-Forming Fungi Provides Insights into the Origins of Lignocellulose Decay Capabilities.</title>
        <authorList>
            <person name="Nagy L.G."/>
            <person name="Riley R."/>
            <person name="Tritt A."/>
            <person name="Adam C."/>
            <person name="Daum C."/>
            <person name="Floudas D."/>
            <person name="Sun H."/>
            <person name="Yadav J.S."/>
            <person name="Pangilinan J."/>
            <person name="Larsson K.H."/>
            <person name="Matsuura K."/>
            <person name="Barry K."/>
            <person name="Labutti K."/>
            <person name="Kuo R."/>
            <person name="Ohm R.A."/>
            <person name="Bhattacharya S.S."/>
            <person name="Shirouzu T."/>
            <person name="Yoshinaga Y."/>
            <person name="Martin F.M."/>
            <person name="Grigoriev I.V."/>
            <person name="Hibbett D.S."/>
        </authorList>
    </citation>
    <scope>NUCLEOTIDE SEQUENCE [LARGE SCALE GENOMIC DNA]</scope>
    <source>
        <strain evidence="6 7">TUFC12733</strain>
    </source>
</reference>
<comment type="subcellular location">
    <subcellularLocation>
        <location evidence="1">Nucleus</location>
    </subcellularLocation>
</comment>
<protein>
    <submittedName>
        <fullName evidence="6">N-terminal nucleophile aminohydrolase</fullName>
    </submittedName>
</protein>
<gene>
    <name evidence="6" type="ORF">CALVIDRAFT_98326</name>
</gene>
<dbReference type="CDD" id="cd03757">
    <property type="entry name" value="proteasome_beta_type_1"/>
    <property type="match status" value="1"/>
</dbReference>
<dbReference type="InterPro" id="IPR001353">
    <property type="entry name" value="Proteasome_sua/b"/>
</dbReference>
<dbReference type="STRING" id="1330018.A0A167MJV4"/>
<dbReference type="PANTHER" id="PTHR32194">
    <property type="entry name" value="METALLOPROTEASE TLDD"/>
    <property type="match status" value="1"/>
</dbReference>
<dbReference type="InterPro" id="IPR023333">
    <property type="entry name" value="Proteasome_suB-type"/>
</dbReference>
<dbReference type="SUPFAM" id="SSF56235">
    <property type="entry name" value="N-terminal nucleophile aminohydrolases (Ntn hydrolases)"/>
    <property type="match status" value="1"/>
</dbReference>
<dbReference type="FunFam" id="3.60.20.10:FF:000027">
    <property type="entry name" value="Proteasome subunit beta type-6"/>
    <property type="match status" value="1"/>
</dbReference>
<dbReference type="InterPro" id="IPR029055">
    <property type="entry name" value="Ntn_hydrolases_N"/>
</dbReference>
<dbReference type="GO" id="GO:0051603">
    <property type="term" value="P:proteolysis involved in protein catabolic process"/>
    <property type="evidence" value="ECO:0007669"/>
    <property type="project" value="InterPro"/>
</dbReference>
<proteinExistence type="predicted"/>
<dbReference type="PANTHER" id="PTHR32194:SF2">
    <property type="entry name" value="PROTEASOME SUBUNIT BETA TYPE-1"/>
    <property type="match status" value="1"/>
</dbReference>
<keyword evidence="4" id="KW-0539">Nucleus</keyword>
<sequence>MRISTIEGGHSSDRGDRSLSLCFRSTRVHLRGLHTRTPVERCTDEHHLHFSLFSAYTQPNRCLAMALMQPLLADAQLRPVGHQFNPYSENGGTILAIAGADFAVIAGDTRQTEGYSIQTRYAPKVFKLTDRAVLAVNGFQADCSEFVKRVLQRIEWYRHAHSKQMPLKAIARMIQTMLYGKRFFPYYTYNILGGIEEDGTGAVYSFDPVGSYEREACRAAGAASSLIQPFLDNQIYFKNQTPAPGAAPFVPGNLPIDVVLPIVIDSFTSATERHIEVGDGLEIFIVLAKGRDASQLSSLNATEIPAADPTGERVFVVRRDLKKD</sequence>
<dbReference type="AlphaFoldDB" id="A0A167MJV4"/>
<comment type="subunit">
    <text evidence="5">The 26S proteasome consists of a 20S proteasome core and two 19S regulatory subunits. The 20S proteasome core is composed of 28 subunits that are arranged in four stacked rings, resulting in a barrel-shaped structure. The two end rings are each formed by seven alpha subunits, and the two central rings are each formed by seven beta subunits. The catalytic chamber with the active sites is on the inside of the barrel.</text>
</comment>
<keyword evidence="7" id="KW-1185">Reference proteome</keyword>
<accession>A0A167MJV4</accession>
<name>A0A167MJV4_CALVF</name>
<evidence type="ECO:0000256" key="5">
    <source>
        <dbReference type="ARBA" id="ARBA00026071"/>
    </source>
</evidence>
<dbReference type="GO" id="GO:0005634">
    <property type="term" value="C:nucleus"/>
    <property type="evidence" value="ECO:0007669"/>
    <property type="project" value="UniProtKB-SubCell"/>
</dbReference>
<dbReference type="GO" id="GO:0016787">
    <property type="term" value="F:hydrolase activity"/>
    <property type="evidence" value="ECO:0007669"/>
    <property type="project" value="UniProtKB-KW"/>
</dbReference>